<name>A0A6L6QNH5_9BURK</name>
<reference evidence="1 2" key="1">
    <citation type="submission" date="2019-11" db="EMBL/GenBank/DDBJ databases">
        <title>Type strains purchased from KCTC, JCM and DSMZ.</title>
        <authorList>
            <person name="Lu H."/>
        </authorList>
    </citation>
    <scope>NUCLEOTIDE SEQUENCE [LARGE SCALE GENOMIC DNA]</scope>
    <source>
        <strain evidence="1 2">JCM 31587</strain>
    </source>
</reference>
<protein>
    <submittedName>
        <fullName evidence="1">DUF4019 domain-containing protein</fullName>
    </submittedName>
</protein>
<sequence length="195" mass="21504">MRMIEDSYCSCVGPNIRHLGPPILQFVPRPAIRRTKSLKLRSLQLTRYTSMKKLHASALAALLLITTTAFAQSPKETADARVAAERWMKLMDTEEYSAAWNTGAASMRKDMPKLAWNLLANTVHLPLGAAKSRTFKSSDAIAATAQKPASITLTYVGEYEKSHNVLEKVTTVQEADGQWRVSGFSFSADAEKSAK</sequence>
<comment type="caution">
    <text evidence="1">The sequence shown here is derived from an EMBL/GenBank/DDBJ whole genome shotgun (WGS) entry which is preliminary data.</text>
</comment>
<evidence type="ECO:0000313" key="2">
    <source>
        <dbReference type="Proteomes" id="UP000472320"/>
    </source>
</evidence>
<proteinExistence type="predicted"/>
<dbReference type="Pfam" id="PF13211">
    <property type="entry name" value="DUF4019"/>
    <property type="match status" value="1"/>
</dbReference>
<evidence type="ECO:0000313" key="1">
    <source>
        <dbReference type="EMBL" id="MTW13919.1"/>
    </source>
</evidence>
<dbReference type="EMBL" id="WNKX01000030">
    <property type="protein sequence ID" value="MTW13919.1"/>
    <property type="molecule type" value="Genomic_DNA"/>
</dbReference>
<keyword evidence="2" id="KW-1185">Reference proteome</keyword>
<gene>
    <name evidence="1" type="ORF">GM658_25220</name>
</gene>
<dbReference type="AlphaFoldDB" id="A0A6L6QNH5"/>
<dbReference type="OrthoDB" id="8929305at2"/>
<dbReference type="InterPro" id="IPR025091">
    <property type="entry name" value="DUF4019"/>
</dbReference>
<organism evidence="1 2">
    <name type="scientific">Massilia eburnea</name>
    <dbReference type="NCBI Taxonomy" id="1776165"/>
    <lineage>
        <taxon>Bacteria</taxon>
        <taxon>Pseudomonadati</taxon>
        <taxon>Pseudomonadota</taxon>
        <taxon>Betaproteobacteria</taxon>
        <taxon>Burkholderiales</taxon>
        <taxon>Oxalobacteraceae</taxon>
        <taxon>Telluria group</taxon>
        <taxon>Massilia</taxon>
    </lineage>
</organism>
<dbReference type="Proteomes" id="UP000472320">
    <property type="component" value="Unassembled WGS sequence"/>
</dbReference>
<accession>A0A6L6QNH5</accession>